<name>A0A0V8RYS4_9ACTO</name>
<proteinExistence type="predicted"/>
<organism evidence="2 3">
    <name type="scientific">Schaalia odontolytica</name>
    <dbReference type="NCBI Taxonomy" id="1660"/>
    <lineage>
        <taxon>Bacteria</taxon>
        <taxon>Bacillati</taxon>
        <taxon>Actinomycetota</taxon>
        <taxon>Actinomycetes</taxon>
        <taxon>Actinomycetales</taxon>
        <taxon>Actinomycetaceae</taxon>
        <taxon>Schaalia</taxon>
    </lineage>
</organism>
<gene>
    <name evidence="2" type="ORF">APY09_02235</name>
</gene>
<evidence type="ECO:0000313" key="2">
    <source>
        <dbReference type="EMBL" id="KSW13195.1"/>
    </source>
</evidence>
<dbReference type="InterPro" id="IPR032326">
    <property type="entry name" value="DUF4853"/>
</dbReference>
<dbReference type="Pfam" id="PF16145">
    <property type="entry name" value="DUF4853"/>
    <property type="match status" value="1"/>
</dbReference>
<evidence type="ECO:0000313" key="3">
    <source>
        <dbReference type="Proteomes" id="UP000054686"/>
    </source>
</evidence>
<dbReference type="OrthoDB" id="3268046at2"/>
<evidence type="ECO:0000256" key="1">
    <source>
        <dbReference type="SAM" id="MobiDB-lite"/>
    </source>
</evidence>
<dbReference type="EMBL" id="LLVT01000001">
    <property type="protein sequence ID" value="KSW13195.1"/>
    <property type="molecule type" value="Genomic_DNA"/>
</dbReference>
<feature type="compositionally biased region" description="Polar residues" evidence="1">
    <location>
        <begin position="209"/>
        <end position="230"/>
    </location>
</feature>
<accession>A0A0V8RYS4</accession>
<dbReference type="Proteomes" id="UP000054686">
    <property type="component" value="Unassembled WGS sequence"/>
</dbReference>
<dbReference type="RefSeq" id="WP_060565965.1">
    <property type="nucleotide sequence ID" value="NZ_CP040006.1"/>
</dbReference>
<sequence length="230" mass="24882">MKWTPARVGLAAAVVVAGLYGWDAVMPRQGKLVPFPQRVSFEEYMSRQLPELSRMAGQVAAETGGELTVMGLPYVQACGIDNTQGYRVVGYSTVAPQISFDRLGEVVNTHRRDGTSGLWMQDDFREDGSRKIYFTDNDGNSAQFKYTETGIEMRSYSACLPTSHALNDPGQFVLPSVEEAFPGVHVTVSDNTDPDLHPVPTLTPGAHVTPQSGTQSDSQTGYQSGAQSGS</sequence>
<reference evidence="2 3" key="1">
    <citation type="submission" date="2015-10" db="EMBL/GenBank/DDBJ databases">
        <title>Draft Genome of Actinomyces odontolyticus subsp. actinosynbacter strain XH001.</title>
        <authorList>
            <person name="Mclean J.S."/>
            <person name="He X."/>
        </authorList>
    </citation>
    <scope>NUCLEOTIDE SEQUENCE [LARGE SCALE GENOMIC DNA]</scope>
    <source>
        <strain evidence="2 3">XH001</strain>
    </source>
</reference>
<protein>
    <submittedName>
        <fullName evidence="2">Oxidoreductase</fullName>
    </submittedName>
</protein>
<comment type="caution">
    <text evidence="2">The sequence shown here is derived from an EMBL/GenBank/DDBJ whole genome shotgun (WGS) entry which is preliminary data.</text>
</comment>
<dbReference type="Gene3D" id="3.30.2030.30">
    <property type="match status" value="1"/>
</dbReference>
<feature type="region of interest" description="Disordered" evidence="1">
    <location>
        <begin position="189"/>
        <end position="230"/>
    </location>
</feature>
<dbReference type="AlphaFoldDB" id="A0A0V8RYS4"/>